<reference evidence="1 2" key="1">
    <citation type="submission" date="2018-03" db="EMBL/GenBank/DDBJ databases">
        <title>Non-Typhoidal Salmonella genome sequencing and assembly.</title>
        <authorList>
            <person name="Matchawe C."/>
        </authorList>
    </citation>
    <scope>NUCLEOTIDE SEQUENCE [LARGE SCALE GENOMIC DNA]</scope>
    <source>
        <strain evidence="1 2">22sa</strain>
    </source>
</reference>
<comment type="caution">
    <text evidence="1">The sequence shown here is derived from an EMBL/GenBank/DDBJ whole genome shotgun (WGS) entry which is preliminary data.</text>
</comment>
<dbReference type="Proteomes" id="UP000298196">
    <property type="component" value="Unassembled WGS sequence"/>
</dbReference>
<protein>
    <submittedName>
        <fullName evidence="1">Isoprenoid biosynthesis protein ElbB</fullName>
    </submittedName>
</protein>
<keyword evidence="2" id="KW-1185">Reference proteome</keyword>
<sequence length="36" mass="3660">MKKIGVVLSGCGVYDGAESPEAVLTRLANARRGGLA</sequence>
<name>A0A4Z0QFN5_SALET</name>
<proteinExistence type="predicted"/>
<dbReference type="InterPro" id="IPR029062">
    <property type="entry name" value="Class_I_gatase-like"/>
</dbReference>
<evidence type="ECO:0000313" key="2">
    <source>
        <dbReference type="Proteomes" id="UP000298196"/>
    </source>
</evidence>
<evidence type="ECO:0000313" key="1">
    <source>
        <dbReference type="EMBL" id="TGE27851.1"/>
    </source>
</evidence>
<dbReference type="EMBL" id="PYKI01000260">
    <property type="protein sequence ID" value="TGE27851.1"/>
    <property type="molecule type" value="Genomic_DNA"/>
</dbReference>
<dbReference type="Gene3D" id="3.40.50.880">
    <property type="match status" value="1"/>
</dbReference>
<accession>A0A4Z0QFN5</accession>
<feature type="non-terminal residue" evidence="1">
    <location>
        <position position="36"/>
    </location>
</feature>
<gene>
    <name evidence="1" type="ORF">C9F07_01690</name>
</gene>
<organism evidence="1 2">
    <name type="scientific">Salmonella enterica subsp. enterica serovar Poona</name>
    <dbReference type="NCBI Taxonomy" id="436295"/>
    <lineage>
        <taxon>Bacteria</taxon>
        <taxon>Pseudomonadati</taxon>
        <taxon>Pseudomonadota</taxon>
        <taxon>Gammaproteobacteria</taxon>
        <taxon>Enterobacterales</taxon>
        <taxon>Enterobacteriaceae</taxon>
        <taxon>Salmonella</taxon>
    </lineage>
</organism>
<dbReference type="AlphaFoldDB" id="A0A4Z0QFN5"/>